<dbReference type="OrthoDB" id="188713at2759"/>
<protein>
    <submittedName>
        <fullName evidence="1">Uncharacterized protein</fullName>
    </submittedName>
</protein>
<name>A0A026W7U2_OOCBI</name>
<keyword evidence="2" id="KW-1185">Reference proteome</keyword>
<dbReference type="EMBL" id="KK107372">
    <property type="protein sequence ID" value="EZA51706.1"/>
    <property type="molecule type" value="Genomic_DNA"/>
</dbReference>
<gene>
    <name evidence="1" type="ORF">X777_09462</name>
</gene>
<sequence>MQKLHHADDISSLYLKKGHFEEHFLVLTGNNFTVLYKEMYNRFVPFQRIAPTKFVHSLIMGNTVVLFCVREDTAEIYQYNGWRFLRLRTKLLNVRRIRQIRSGSEDTLVVQDQEENWKFLRPTWAPKKTWQSLQSEVNVWCNKVRRKIFQRTPDKIPDLKNPVIPSGHIGLLRVQTLNGYSSNELVHLTQRYKNIIAKLNLTNTILAQGIGSVDRSKYTVLHGKKIAVRCNTSCHVRYLKTDSGIMPAAVHKKSEPIDTVRFSHLKVKSVNNWKCPVPNLKIDDVLVNGSINGMSMQDLQEKPLKLSGDQEISGKHTFINLHATNASMPLNIATSSTRQIVRMRGARVKELHLTEDEFFLPLNGSTTVMNGSITAPRVTVKGTVHVRSGIRGRGRDKIAPIKEISTPLILSNDSFLQNVTFRNLVQVKDIVSTRGLSLKKVLDNGVPLNSDVPVHLILSSNKTQWNNVTLGSCGNYVTKNSADAVVISGVKFANNITLTDAAYANVPIPKLTIPLCAMGVVTLEIRTSSITMGDLIVKNLNVSRIFGANSLNNTVFDSVSSLQNVDFSEKIFAGQVFVRNASASKIKGTDIRGLNTRMSRWIDANRFKGSVNITRLVVNDLKTPASFNFPLPVEVRDVIMEADSKIGRINNLDMQSFMENVIKVDDIISLEHVTFAHGFTSDHVHASHSTLNLSHLDAHSNLQSKRISTTLETNAINIPQSFGYPASNIPSTFVIQGSANFLTEPTVQNVNNVNLKQLSENLWMLNRDTVVSGVNTNLKNVTLEADTIIDSSFINSLDTKMWSELSKRLLSKTKEQDIAVVSSFKNVEMPAIVAASNSRLRSTDSNLKNVLTNSLMRNEPQIVNAIWRFHELNINDMHWNGELNNINLNTDVVRHDAKQNIVTGEKKILDLTTKDLWMFNMNFSSLVNDAVTKNCHKLSVIKGRKTFNNITLNNLSVKDTIMGRSVETALLKFGNQKISGIKTIQGRLSAPSLITDSVVNDVNLTELMIHQVRKHDTEQVIESKLDFRDDLEIFGNITIGRYHKRTGLKNVNDENELNATLSEATKVMNVAEDVATALQNRAVYASKFETVNENVLEVVPDVSDTENLMDLNSTCLCESLNISALCNEIDMELLNIIINGNSSEFIMKKLASLDGVAFIVTASSDFVSIYSYVIAEERLYKTELYVPGVLQASAEPIDHSLWIVLRLPEQTLILNYQTWGEYEQYVLPGSDRFVIGRTPNSQHLLIRSDGIWSLGGISHPKHIFKMPLEGQIRTFARGADYYVKATTKNSTVVLKARYMGN</sequence>
<evidence type="ECO:0000313" key="1">
    <source>
        <dbReference type="EMBL" id="EZA51706.1"/>
    </source>
</evidence>
<reference evidence="1 2" key="1">
    <citation type="journal article" date="2014" name="Curr. Biol.">
        <title>The genome of the clonal raider ant Cerapachys biroi.</title>
        <authorList>
            <person name="Oxley P.R."/>
            <person name="Ji L."/>
            <person name="Fetter-Pruneda I."/>
            <person name="McKenzie S.K."/>
            <person name="Li C."/>
            <person name="Hu H."/>
            <person name="Zhang G."/>
            <person name="Kronauer D.J."/>
        </authorList>
    </citation>
    <scope>NUCLEOTIDE SEQUENCE [LARGE SCALE GENOMIC DNA]</scope>
</reference>
<dbReference type="Proteomes" id="UP000053097">
    <property type="component" value="Unassembled WGS sequence"/>
</dbReference>
<proteinExistence type="predicted"/>
<dbReference type="OMA" id="KARYIGN"/>
<organism evidence="1 2">
    <name type="scientific">Ooceraea biroi</name>
    <name type="common">Clonal raider ant</name>
    <name type="synonym">Cerapachys biroi</name>
    <dbReference type="NCBI Taxonomy" id="2015173"/>
    <lineage>
        <taxon>Eukaryota</taxon>
        <taxon>Metazoa</taxon>
        <taxon>Ecdysozoa</taxon>
        <taxon>Arthropoda</taxon>
        <taxon>Hexapoda</taxon>
        <taxon>Insecta</taxon>
        <taxon>Pterygota</taxon>
        <taxon>Neoptera</taxon>
        <taxon>Endopterygota</taxon>
        <taxon>Hymenoptera</taxon>
        <taxon>Apocrita</taxon>
        <taxon>Aculeata</taxon>
        <taxon>Formicoidea</taxon>
        <taxon>Formicidae</taxon>
        <taxon>Dorylinae</taxon>
        <taxon>Ooceraea</taxon>
    </lineage>
</organism>
<accession>A0A026W7U2</accession>
<evidence type="ECO:0000313" key="2">
    <source>
        <dbReference type="Proteomes" id="UP000053097"/>
    </source>
</evidence>